<feature type="transmembrane region" description="Helical" evidence="6">
    <location>
        <begin position="12"/>
        <end position="34"/>
    </location>
</feature>
<feature type="transmembrane region" description="Helical" evidence="6">
    <location>
        <begin position="170"/>
        <end position="189"/>
    </location>
</feature>
<keyword evidence="3 6" id="KW-0812">Transmembrane</keyword>
<dbReference type="Pfam" id="PF07690">
    <property type="entry name" value="MFS_1"/>
    <property type="match status" value="1"/>
</dbReference>
<evidence type="ECO:0000313" key="9">
    <source>
        <dbReference type="Proteomes" id="UP000535908"/>
    </source>
</evidence>
<dbReference type="InterPro" id="IPR011701">
    <property type="entry name" value="MFS"/>
</dbReference>
<comment type="caution">
    <text evidence="8">The sequence shown here is derived from an EMBL/GenBank/DDBJ whole genome shotgun (WGS) entry which is preliminary data.</text>
</comment>
<dbReference type="GO" id="GO:0005886">
    <property type="term" value="C:plasma membrane"/>
    <property type="evidence" value="ECO:0007669"/>
    <property type="project" value="UniProtKB-SubCell"/>
</dbReference>
<proteinExistence type="predicted"/>
<evidence type="ECO:0000256" key="2">
    <source>
        <dbReference type="ARBA" id="ARBA00022448"/>
    </source>
</evidence>
<gene>
    <name evidence="8" type="ORF">HCA69_08795</name>
</gene>
<evidence type="ECO:0000313" key="8">
    <source>
        <dbReference type="EMBL" id="MBC1936460.1"/>
    </source>
</evidence>
<dbReference type="PANTHER" id="PTHR42718:SF39">
    <property type="entry name" value="ACTINORHODIN TRANSPORTER-RELATED"/>
    <property type="match status" value="1"/>
</dbReference>
<feature type="transmembrane region" description="Helical" evidence="6">
    <location>
        <begin position="305"/>
        <end position="325"/>
    </location>
</feature>
<feature type="transmembrane region" description="Helical" evidence="6">
    <location>
        <begin position="450"/>
        <end position="467"/>
    </location>
</feature>
<evidence type="ECO:0000259" key="7">
    <source>
        <dbReference type="PROSITE" id="PS50850"/>
    </source>
</evidence>
<evidence type="ECO:0000256" key="4">
    <source>
        <dbReference type="ARBA" id="ARBA00022989"/>
    </source>
</evidence>
<feature type="transmembrane region" description="Helical" evidence="6">
    <location>
        <begin position="337"/>
        <end position="359"/>
    </location>
</feature>
<evidence type="ECO:0000256" key="3">
    <source>
        <dbReference type="ARBA" id="ARBA00022692"/>
    </source>
</evidence>
<evidence type="ECO:0000256" key="1">
    <source>
        <dbReference type="ARBA" id="ARBA00004651"/>
    </source>
</evidence>
<evidence type="ECO:0000256" key="6">
    <source>
        <dbReference type="SAM" id="Phobius"/>
    </source>
</evidence>
<dbReference type="EMBL" id="JAARWN010000007">
    <property type="protein sequence ID" value="MBC1936460.1"/>
    <property type="molecule type" value="Genomic_DNA"/>
</dbReference>
<evidence type="ECO:0000256" key="5">
    <source>
        <dbReference type="ARBA" id="ARBA00023136"/>
    </source>
</evidence>
<dbReference type="GO" id="GO:0022857">
    <property type="term" value="F:transmembrane transporter activity"/>
    <property type="evidence" value="ECO:0007669"/>
    <property type="project" value="InterPro"/>
</dbReference>
<organism evidence="8 9">
    <name type="scientific">Listeria grandensis</name>
    <dbReference type="NCBI Taxonomy" id="1494963"/>
    <lineage>
        <taxon>Bacteria</taxon>
        <taxon>Bacillati</taxon>
        <taxon>Bacillota</taxon>
        <taxon>Bacilli</taxon>
        <taxon>Bacillales</taxon>
        <taxon>Listeriaceae</taxon>
        <taxon>Listeria</taxon>
    </lineage>
</organism>
<comment type="subcellular location">
    <subcellularLocation>
        <location evidence="1">Cell membrane</location>
        <topology evidence="1">Multi-pass membrane protein</topology>
    </subcellularLocation>
</comment>
<dbReference type="CDD" id="cd17321">
    <property type="entry name" value="MFS_MMR_MDR_like"/>
    <property type="match status" value="1"/>
</dbReference>
<keyword evidence="4 6" id="KW-1133">Transmembrane helix</keyword>
<protein>
    <submittedName>
        <fullName evidence="8">MFS transporter</fullName>
    </submittedName>
</protein>
<dbReference type="InterPro" id="IPR036259">
    <property type="entry name" value="MFS_trans_sf"/>
</dbReference>
<feature type="transmembrane region" description="Helical" evidence="6">
    <location>
        <begin position="46"/>
        <end position="65"/>
    </location>
</feature>
<dbReference type="AlphaFoldDB" id="A0A7X1CPX8"/>
<dbReference type="PROSITE" id="PS50850">
    <property type="entry name" value="MFS"/>
    <property type="match status" value="1"/>
</dbReference>
<dbReference type="PRINTS" id="PR01036">
    <property type="entry name" value="TCRTETB"/>
</dbReference>
<feature type="transmembrane region" description="Helical" evidence="6">
    <location>
        <begin position="233"/>
        <end position="251"/>
    </location>
</feature>
<feature type="transmembrane region" description="Helical" evidence="6">
    <location>
        <begin position="272"/>
        <end position="293"/>
    </location>
</feature>
<dbReference type="Proteomes" id="UP000535908">
    <property type="component" value="Unassembled WGS sequence"/>
</dbReference>
<feature type="transmembrane region" description="Helical" evidence="6">
    <location>
        <begin position="135"/>
        <end position="158"/>
    </location>
</feature>
<keyword evidence="2" id="KW-0813">Transport</keyword>
<feature type="domain" description="Major facilitator superfamily (MFS) profile" evidence="7">
    <location>
        <begin position="11"/>
        <end position="471"/>
    </location>
</feature>
<name>A0A7X1CPX8_9LIST</name>
<dbReference type="InterPro" id="IPR020846">
    <property type="entry name" value="MFS_dom"/>
</dbReference>
<feature type="transmembrane region" description="Helical" evidence="6">
    <location>
        <begin position="77"/>
        <end position="96"/>
    </location>
</feature>
<feature type="transmembrane region" description="Helical" evidence="6">
    <location>
        <begin position="102"/>
        <end position="123"/>
    </location>
</feature>
<reference evidence="8 9" key="1">
    <citation type="submission" date="2020-03" db="EMBL/GenBank/DDBJ databases">
        <title>Soil Listeria distribution.</title>
        <authorList>
            <person name="Liao J."/>
            <person name="Wiedmann M."/>
        </authorList>
    </citation>
    <scope>NUCLEOTIDE SEQUENCE [LARGE SCALE GENOMIC DNA]</scope>
    <source>
        <strain evidence="8 9">FSL L7-0741</strain>
    </source>
</reference>
<keyword evidence="5 6" id="KW-0472">Membrane</keyword>
<dbReference type="PANTHER" id="PTHR42718">
    <property type="entry name" value="MAJOR FACILITATOR SUPERFAMILY MULTIDRUG TRANSPORTER MFSC"/>
    <property type="match status" value="1"/>
</dbReference>
<dbReference type="SUPFAM" id="SSF103473">
    <property type="entry name" value="MFS general substrate transporter"/>
    <property type="match status" value="1"/>
</dbReference>
<feature type="transmembrane region" description="Helical" evidence="6">
    <location>
        <begin position="412"/>
        <end position="430"/>
    </location>
</feature>
<dbReference type="RefSeq" id="WP_185526078.1">
    <property type="nucleotide sequence ID" value="NZ_JAARWN010000007.1"/>
</dbReference>
<feature type="transmembrane region" description="Helical" evidence="6">
    <location>
        <begin position="365"/>
        <end position="391"/>
    </location>
</feature>
<dbReference type="Gene3D" id="1.20.1720.10">
    <property type="entry name" value="Multidrug resistance protein D"/>
    <property type="match status" value="1"/>
</dbReference>
<feature type="transmembrane region" description="Helical" evidence="6">
    <location>
        <begin position="201"/>
        <end position="221"/>
    </location>
</feature>
<sequence length="471" mass="50782">MEKTDRRRTLALVSIMLGAFISLLDTTIVNVALPDITTALHATSESIEWIISGYALAFGVVLILAGRLGDRFGRKNIYIFGILLFLIMSITAGYAQTEKSLIISRVIQGLAAGLFFPQINAVIMDLYNGKQLGKIFGLLGSVVGVATAIGPLAGGLLIELFGPANGWRAVFFVNVPIVVVTLILAMLYLPKHQAPKEKIKFDIPGVLGLTLALMLLLYPVISRGSNGFRMIDYIWMASSIPFFLLLYWWSARQAKRGNQPLISPNLLKNQPFVSGMVLSLVYFAAFTSIFFILSITWQTGFGQSAISSGLAITPFAIGSVVAAANSNRFIMKIGRRLLHLGVVFVIIGLSAISIVFHMHDGIFSAWWMALPLLIAGLGSGLIIAPLNSFTLSTVIGPERGGASGMFNTAQRVGSSFGIAIVGSVFFRTLSNATSGTSQAKAFSDSLQTSMYVNIALLVVCFVLVFRLPNKV</sequence>
<dbReference type="Gene3D" id="1.20.1250.20">
    <property type="entry name" value="MFS general substrate transporter like domains"/>
    <property type="match status" value="1"/>
</dbReference>
<accession>A0A7X1CPX8</accession>